<organism evidence="2 3">
    <name type="scientific">Breznakia blatticola</name>
    <dbReference type="NCBI Taxonomy" id="1754012"/>
    <lineage>
        <taxon>Bacteria</taxon>
        <taxon>Bacillati</taxon>
        <taxon>Bacillota</taxon>
        <taxon>Erysipelotrichia</taxon>
        <taxon>Erysipelotrichales</taxon>
        <taxon>Erysipelotrichaceae</taxon>
        <taxon>Breznakia</taxon>
    </lineage>
</organism>
<evidence type="ECO:0000313" key="2">
    <source>
        <dbReference type="EMBL" id="TDW08850.1"/>
    </source>
</evidence>
<reference evidence="2 3" key="1">
    <citation type="submission" date="2019-03" db="EMBL/GenBank/DDBJ databases">
        <title>Genomic Encyclopedia of Type Strains, Phase IV (KMG-IV): sequencing the most valuable type-strain genomes for metagenomic binning, comparative biology and taxonomic classification.</title>
        <authorList>
            <person name="Goeker M."/>
        </authorList>
    </citation>
    <scope>NUCLEOTIDE SEQUENCE [LARGE SCALE GENOMIC DNA]</scope>
    <source>
        <strain evidence="2 3">DSM 28867</strain>
    </source>
</reference>
<evidence type="ECO:0000256" key="1">
    <source>
        <dbReference type="SAM" id="Phobius"/>
    </source>
</evidence>
<dbReference type="InterPro" id="IPR045620">
    <property type="entry name" value="DUF6442"/>
</dbReference>
<feature type="transmembrane region" description="Helical" evidence="1">
    <location>
        <begin position="30"/>
        <end position="50"/>
    </location>
</feature>
<protein>
    <submittedName>
        <fullName evidence="2">Uncharacterized protein</fullName>
    </submittedName>
</protein>
<dbReference type="AlphaFoldDB" id="A0A4R7Z9P2"/>
<dbReference type="EMBL" id="SODD01000066">
    <property type="protein sequence ID" value="TDW08850.1"/>
    <property type="molecule type" value="Genomic_DNA"/>
</dbReference>
<keyword evidence="1" id="KW-1133">Transmembrane helix</keyword>
<accession>A0A4R7Z9P2</accession>
<keyword evidence="3" id="KW-1185">Reference proteome</keyword>
<name>A0A4R7Z9P2_9FIRM</name>
<gene>
    <name evidence="2" type="ORF">EDD63_1661</name>
</gene>
<dbReference type="RefSeq" id="WP_208318331.1">
    <property type="nucleotide sequence ID" value="NZ_SODD01000066.1"/>
</dbReference>
<keyword evidence="1" id="KW-0472">Membrane</keyword>
<keyword evidence="1" id="KW-0812">Transmembrane</keyword>
<sequence>MKREDILSKAQKSKDDEYQNYIEGAAIKRIVFIGVLGIYIACSLVELITGDKFMITFREYRVSLSIVWAFFAVIFFTFYYGYFYIHLKTKRYLYYCIFGIMILLIGTLRWVLF</sequence>
<dbReference type="Proteomes" id="UP000294743">
    <property type="component" value="Unassembled WGS sequence"/>
</dbReference>
<comment type="caution">
    <text evidence="2">The sequence shown here is derived from an EMBL/GenBank/DDBJ whole genome shotgun (WGS) entry which is preliminary data.</text>
</comment>
<feature type="transmembrane region" description="Helical" evidence="1">
    <location>
        <begin position="62"/>
        <end position="85"/>
    </location>
</feature>
<proteinExistence type="predicted"/>
<evidence type="ECO:0000313" key="3">
    <source>
        <dbReference type="Proteomes" id="UP000294743"/>
    </source>
</evidence>
<feature type="transmembrane region" description="Helical" evidence="1">
    <location>
        <begin position="92"/>
        <end position="112"/>
    </location>
</feature>
<dbReference type="Pfam" id="PF20040">
    <property type="entry name" value="DUF6442"/>
    <property type="match status" value="1"/>
</dbReference>